<sequence>MLKNIKAEQCVTDIKEDSKFIRDANFERCIDFMVRVIEKYSHEIEIK</sequence>
<dbReference type="Proteomes" id="UP000035704">
    <property type="component" value="Chromosome"/>
</dbReference>
<organism evidence="1 2">
    <name type="scientific">Clostridium aceticum</name>
    <dbReference type="NCBI Taxonomy" id="84022"/>
    <lineage>
        <taxon>Bacteria</taxon>
        <taxon>Bacillati</taxon>
        <taxon>Bacillota</taxon>
        <taxon>Clostridia</taxon>
        <taxon>Eubacteriales</taxon>
        <taxon>Clostridiaceae</taxon>
        <taxon>Clostridium</taxon>
    </lineage>
</organism>
<dbReference type="RefSeq" id="WP_158386071.1">
    <property type="nucleotide sequence ID" value="NZ_CP009687.1"/>
</dbReference>
<accession>A0A0G3WCV2</accession>
<dbReference type="AlphaFoldDB" id="A0A0G3WCV2"/>
<dbReference type="EMBL" id="CP009687">
    <property type="protein sequence ID" value="AKL96183.1"/>
    <property type="molecule type" value="Genomic_DNA"/>
</dbReference>
<evidence type="ECO:0000313" key="1">
    <source>
        <dbReference type="EMBL" id="AKL96183.1"/>
    </source>
</evidence>
<dbReference type="OrthoDB" id="1920876at2"/>
<dbReference type="KEGG" id="cace:CACET_c27380"/>
<evidence type="ECO:0000313" key="2">
    <source>
        <dbReference type="Proteomes" id="UP000035704"/>
    </source>
</evidence>
<keyword evidence="2" id="KW-1185">Reference proteome</keyword>
<dbReference type="PATRIC" id="fig|84022.6.peg.2781"/>
<dbReference type="STRING" id="84022.CACET_c27380"/>
<reference evidence="1 2" key="1">
    <citation type="submission" date="2014-10" db="EMBL/GenBank/DDBJ databases">
        <title>Genome sequence of Clostridium aceticum DSM 1496.</title>
        <authorList>
            <person name="Poehlein A."/>
            <person name="Schiel-Bengelsdorf B."/>
            <person name="Gottschalk G."/>
            <person name="Duerre P."/>
            <person name="Daniel R."/>
        </authorList>
    </citation>
    <scope>NUCLEOTIDE SEQUENCE [LARGE SCALE GENOMIC DNA]</scope>
    <source>
        <strain evidence="1 2">DSM 1496</strain>
    </source>
</reference>
<proteinExistence type="predicted"/>
<protein>
    <submittedName>
        <fullName evidence="1">Uncharacterized protein</fullName>
    </submittedName>
</protein>
<gene>
    <name evidence="1" type="ORF">CACET_c27380</name>
</gene>
<name>A0A0G3WCV2_9CLOT</name>